<dbReference type="OrthoDB" id="2430538at2759"/>
<evidence type="ECO:0000259" key="1">
    <source>
        <dbReference type="Pfam" id="PF10551"/>
    </source>
</evidence>
<feature type="domain" description="MULE transposase" evidence="1">
    <location>
        <begin position="40"/>
        <end position="124"/>
    </location>
</feature>
<gene>
    <name evidence="2" type="ORF">RCL2_000607600</name>
</gene>
<comment type="caution">
    <text evidence="2">The sequence shown here is derived from an EMBL/GenBank/DDBJ whole genome shotgun (WGS) entry which is preliminary data.</text>
</comment>
<evidence type="ECO:0000313" key="3">
    <source>
        <dbReference type="Proteomes" id="UP000615446"/>
    </source>
</evidence>
<dbReference type="InterPro" id="IPR018289">
    <property type="entry name" value="MULE_transposase_dom"/>
</dbReference>
<reference evidence="2" key="1">
    <citation type="submission" date="2019-10" db="EMBL/GenBank/DDBJ databases">
        <title>Conservation and host-specific expression of non-tandemly repeated heterogenous ribosome RNA gene in arbuscular mycorrhizal fungi.</title>
        <authorList>
            <person name="Maeda T."/>
            <person name="Kobayashi Y."/>
            <person name="Nakagawa T."/>
            <person name="Ezawa T."/>
            <person name="Yamaguchi K."/>
            <person name="Bino T."/>
            <person name="Nishimoto Y."/>
            <person name="Shigenobu S."/>
            <person name="Kawaguchi M."/>
        </authorList>
    </citation>
    <scope>NUCLEOTIDE SEQUENCE</scope>
    <source>
        <strain evidence="2">HR1</strain>
    </source>
</reference>
<proteinExistence type="predicted"/>
<organism evidence="2 3">
    <name type="scientific">Rhizophagus clarus</name>
    <dbReference type="NCBI Taxonomy" id="94130"/>
    <lineage>
        <taxon>Eukaryota</taxon>
        <taxon>Fungi</taxon>
        <taxon>Fungi incertae sedis</taxon>
        <taxon>Mucoromycota</taxon>
        <taxon>Glomeromycotina</taxon>
        <taxon>Glomeromycetes</taxon>
        <taxon>Glomerales</taxon>
        <taxon>Glomeraceae</taxon>
        <taxon>Rhizophagus</taxon>
    </lineage>
</organism>
<name>A0A8H3L3U3_9GLOM</name>
<dbReference type="Pfam" id="PF10551">
    <property type="entry name" value="MULE"/>
    <property type="match status" value="1"/>
</dbReference>
<accession>A0A8H3L3U3</accession>
<protein>
    <submittedName>
        <fullName evidence="2">Uncharacterized protein LOC115034219</fullName>
    </submittedName>
</protein>
<evidence type="ECO:0000313" key="2">
    <source>
        <dbReference type="EMBL" id="GES78765.1"/>
    </source>
</evidence>
<dbReference type="AlphaFoldDB" id="A0A8H3L3U3"/>
<dbReference type="EMBL" id="BLAL01000040">
    <property type="protein sequence ID" value="GES78765.1"/>
    <property type="molecule type" value="Genomic_DNA"/>
</dbReference>
<dbReference type="Proteomes" id="UP000615446">
    <property type="component" value="Unassembled WGS sequence"/>
</dbReference>
<sequence>MKKTLDGSNFLIRDSTIGYDRILIFTTAENLKQLKISPFWIMDRIFKIIPTIFKQLYTIHGCIGNENLCIMPLVYVLMFSKSEECYRRMFQDLIEYSEEQNIDLQPQFILTDFEKAAINTIQAELFQNILRRSENIVRHPPLFSPLLWSVTNNIKHAFPRTQNSVKAWHRRWKILRYTKTFTKKKDCEHEIRIQNVYNDQNNRLLIKYFQGIAHNILL</sequence>